<keyword evidence="1" id="KW-0472">Membrane</keyword>
<organism evidence="2 3">
    <name type="scientific">Bimuria novae-zelandiae CBS 107.79</name>
    <dbReference type="NCBI Taxonomy" id="1447943"/>
    <lineage>
        <taxon>Eukaryota</taxon>
        <taxon>Fungi</taxon>
        <taxon>Dikarya</taxon>
        <taxon>Ascomycota</taxon>
        <taxon>Pezizomycotina</taxon>
        <taxon>Dothideomycetes</taxon>
        <taxon>Pleosporomycetidae</taxon>
        <taxon>Pleosporales</taxon>
        <taxon>Massarineae</taxon>
        <taxon>Didymosphaeriaceae</taxon>
        <taxon>Bimuria</taxon>
    </lineage>
</organism>
<proteinExistence type="predicted"/>
<protein>
    <submittedName>
        <fullName evidence="2">Uncharacterized protein</fullName>
    </submittedName>
</protein>
<dbReference type="EMBL" id="ML976660">
    <property type="protein sequence ID" value="KAF1978536.1"/>
    <property type="molecule type" value="Genomic_DNA"/>
</dbReference>
<evidence type="ECO:0000313" key="3">
    <source>
        <dbReference type="Proteomes" id="UP000800036"/>
    </source>
</evidence>
<keyword evidence="1" id="KW-0812">Transmembrane</keyword>
<sequence>MQAWECGLENPSRLSAEGSCAKGGLGGNAVFGSCAAQHVRGVEYVSKHDGPFVRCQRGALLPLYKYVFRCFRSSSREVWCGIRVDGSMVGEVILCLCVLHVLLPLFFTHLVRLSVPPWVQPRGREWTETVAEWPD</sequence>
<accession>A0A6A5VUI4</accession>
<reference evidence="2" key="1">
    <citation type="journal article" date="2020" name="Stud. Mycol.">
        <title>101 Dothideomycetes genomes: a test case for predicting lifestyles and emergence of pathogens.</title>
        <authorList>
            <person name="Haridas S."/>
            <person name="Albert R."/>
            <person name="Binder M."/>
            <person name="Bloem J."/>
            <person name="Labutti K."/>
            <person name="Salamov A."/>
            <person name="Andreopoulos B."/>
            <person name="Baker S."/>
            <person name="Barry K."/>
            <person name="Bills G."/>
            <person name="Bluhm B."/>
            <person name="Cannon C."/>
            <person name="Castanera R."/>
            <person name="Culley D."/>
            <person name="Daum C."/>
            <person name="Ezra D."/>
            <person name="Gonzalez J."/>
            <person name="Henrissat B."/>
            <person name="Kuo A."/>
            <person name="Liang C."/>
            <person name="Lipzen A."/>
            <person name="Lutzoni F."/>
            <person name="Magnuson J."/>
            <person name="Mondo S."/>
            <person name="Nolan M."/>
            <person name="Ohm R."/>
            <person name="Pangilinan J."/>
            <person name="Park H.-J."/>
            <person name="Ramirez L."/>
            <person name="Alfaro M."/>
            <person name="Sun H."/>
            <person name="Tritt A."/>
            <person name="Yoshinaga Y."/>
            <person name="Zwiers L.-H."/>
            <person name="Turgeon B."/>
            <person name="Goodwin S."/>
            <person name="Spatafora J."/>
            <person name="Crous P."/>
            <person name="Grigoriev I."/>
        </authorList>
    </citation>
    <scope>NUCLEOTIDE SEQUENCE</scope>
    <source>
        <strain evidence="2">CBS 107.79</strain>
    </source>
</reference>
<name>A0A6A5VUI4_9PLEO</name>
<keyword evidence="1" id="KW-1133">Transmembrane helix</keyword>
<feature type="transmembrane region" description="Helical" evidence="1">
    <location>
        <begin position="92"/>
        <end position="111"/>
    </location>
</feature>
<dbReference type="Proteomes" id="UP000800036">
    <property type="component" value="Unassembled WGS sequence"/>
</dbReference>
<evidence type="ECO:0000256" key="1">
    <source>
        <dbReference type="SAM" id="Phobius"/>
    </source>
</evidence>
<evidence type="ECO:0000313" key="2">
    <source>
        <dbReference type="EMBL" id="KAF1978536.1"/>
    </source>
</evidence>
<gene>
    <name evidence="2" type="ORF">BU23DRAFT_227171</name>
</gene>
<dbReference type="AlphaFoldDB" id="A0A6A5VUI4"/>
<keyword evidence="3" id="KW-1185">Reference proteome</keyword>